<dbReference type="InParanoid" id="M4BY04"/>
<reference evidence="1" key="2">
    <citation type="submission" date="2015-06" db="UniProtKB">
        <authorList>
            <consortium name="EnsemblProtists"/>
        </authorList>
    </citation>
    <scope>IDENTIFICATION</scope>
    <source>
        <strain evidence="1">Emoy2</strain>
    </source>
</reference>
<sequence length="69" mass="7634">MAVLNTRPTGGAAWGFCRGRAALAATSCGRRQHREDATASLYPPRTASWNFRVQEVMTAHTRHSIWSTC</sequence>
<accession>M4BY04</accession>
<dbReference type="AlphaFoldDB" id="M4BY04"/>
<protein>
    <submittedName>
        <fullName evidence="1">Uncharacterized protein</fullName>
    </submittedName>
</protein>
<evidence type="ECO:0000313" key="1">
    <source>
        <dbReference type="EnsemblProtists" id="HpaP811436"/>
    </source>
</evidence>
<dbReference type="EnsemblProtists" id="HpaT811436">
    <property type="protein sequence ID" value="HpaP811436"/>
    <property type="gene ID" value="HpaG811436"/>
</dbReference>
<proteinExistence type="predicted"/>
<reference evidence="2" key="1">
    <citation type="journal article" date="2010" name="Science">
        <title>Signatures of adaptation to obligate biotrophy in the Hyaloperonospora arabidopsidis genome.</title>
        <authorList>
            <person name="Baxter L."/>
            <person name="Tripathy S."/>
            <person name="Ishaque N."/>
            <person name="Boot N."/>
            <person name="Cabral A."/>
            <person name="Kemen E."/>
            <person name="Thines M."/>
            <person name="Ah-Fong A."/>
            <person name="Anderson R."/>
            <person name="Badejoko W."/>
            <person name="Bittner-Eddy P."/>
            <person name="Boore J.L."/>
            <person name="Chibucos M.C."/>
            <person name="Coates M."/>
            <person name="Dehal P."/>
            <person name="Delehaunty K."/>
            <person name="Dong S."/>
            <person name="Downton P."/>
            <person name="Dumas B."/>
            <person name="Fabro G."/>
            <person name="Fronick C."/>
            <person name="Fuerstenberg S.I."/>
            <person name="Fulton L."/>
            <person name="Gaulin E."/>
            <person name="Govers F."/>
            <person name="Hughes L."/>
            <person name="Humphray S."/>
            <person name="Jiang R.H."/>
            <person name="Judelson H."/>
            <person name="Kamoun S."/>
            <person name="Kyung K."/>
            <person name="Meijer H."/>
            <person name="Minx P."/>
            <person name="Morris P."/>
            <person name="Nelson J."/>
            <person name="Phuntumart V."/>
            <person name="Qutob D."/>
            <person name="Rehmany A."/>
            <person name="Rougon-Cardoso A."/>
            <person name="Ryden P."/>
            <person name="Torto-Alalibo T."/>
            <person name="Studholme D."/>
            <person name="Wang Y."/>
            <person name="Win J."/>
            <person name="Wood J."/>
            <person name="Clifton S.W."/>
            <person name="Rogers J."/>
            <person name="Van den Ackerveken G."/>
            <person name="Jones J.D."/>
            <person name="McDowell J.M."/>
            <person name="Beynon J."/>
            <person name="Tyler B.M."/>
        </authorList>
    </citation>
    <scope>NUCLEOTIDE SEQUENCE [LARGE SCALE GENOMIC DNA]</scope>
    <source>
        <strain evidence="2">Emoy2</strain>
    </source>
</reference>
<evidence type="ECO:0000313" key="2">
    <source>
        <dbReference type="Proteomes" id="UP000011713"/>
    </source>
</evidence>
<dbReference type="Proteomes" id="UP000011713">
    <property type="component" value="Unassembled WGS sequence"/>
</dbReference>
<organism evidence="1 2">
    <name type="scientific">Hyaloperonospora arabidopsidis (strain Emoy2)</name>
    <name type="common">Downy mildew agent</name>
    <name type="synonym">Peronospora arabidopsidis</name>
    <dbReference type="NCBI Taxonomy" id="559515"/>
    <lineage>
        <taxon>Eukaryota</taxon>
        <taxon>Sar</taxon>
        <taxon>Stramenopiles</taxon>
        <taxon>Oomycota</taxon>
        <taxon>Peronosporomycetes</taxon>
        <taxon>Peronosporales</taxon>
        <taxon>Peronosporaceae</taxon>
        <taxon>Hyaloperonospora</taxon>
    </lineage>
</organism>
<keyword evidence="2" id="KW-1185">Reference proteome</keyword>
<dbReference type="EMBL" id="CU694992">
    <property type="status" value="NOT_ANNOTATED_CDS"/>
    <property type="molecule type" value="Genomic_DNA"/>
</dbReference>
<dbReference type="VEuPathDB" id="FungiDB:HpaG811436"/>
<name>M4BY04_HYAAE</name>
<dbReference type="HOGENOM" id="CLU_2781308_0_0_1"/>